<organism evidence="4 5">
    <name type="scientific">Haematococcus lacustris</name>
    <name type="common">Green alga</name>
    <name type="synonym">Haematococcus pluvialis</name>
    <dbReference type="NCBI Taxonomy" id="44745"/>
    <lineage>
        <taxon>Eukaryota</taxon>
        <taxon>Viridiplantae</taxon>
        <taxon>Chlorophyta</taxon>
        <taxon>core chlorophytes</taxon>
        <taxon>Chlorophyceae</taxon>
        <taxon>CS clade</taxon>
        <taxon>Chlamydomonadales</taxon>
        <taxon>Haematococcaceae</taxon>
        <taxon>Haematococcus</taxon>
    </lineage>
</organism>
<reference evidence="4 5" key="1">
    <citation type="submission" date="2020-02" db="EMBL/GenBank/DDBJ databases">
        <title>Draft genome sequence of Haematococcus lacustris strain NIES-144.</title>
        <authorList>
            <person name="Morimoto D."/>
            <person name="Nakagawa S."/>
            <person name="Yoshida T."/>
            <person name="Sawayama S."/>
        </authorList>
    </citation>
    <scope>NUCLEOTIDE SEQUENCE [LARGE SCALE GENOMIC DNA]</scope>
    <source>
        <strain evidence="4 5">NIES-144</strain>
    </source>
</reference>
<protein>
    <submittedName>
        <fullName evidence="4">Uncharacterized protein</fullName>
    </submittedName>
</protein>
<evidence type="ECO:0000313" key="5">
    <source>
        <dbReference type="Proteomes" id="UP000485058"/>
    </source>
</evidence>
<proteinExistence type="predicted"/>
<keyword evidence="1" id="KW-0472">Membrane</keyword>
<evidence type="ECO:0000313" key="3">
    <source>
        <dbReference type="EMBL" id="GFH12814.1"/>
    </source>
</evidence>
<feature type="signal peptide" evidence="2">
    <location>
        <begin position="1"/>
        <end position="21"/>
    </location>
</feature>
<evidence type="ECO:0000256" key="1">
    <source>
        <dbReference type="SAM" id="Phobius"/>
    </source>
</evidence>
<keyword evidence="5" id="KW-1185">Reference proteome</keyword>
<feature type="transmembrane region" description="Helical" evidence="1">
    <location>
        <begin position="240"/>
        <end position="259"/>
    </location>
</feature>
<keyword evidence="1" id="KW-1133">Transmembrane helix</keyword>
<evidence type="ECO:0000313" key="4">
    <source>
        <dbReference type="EMBL" id="GFH26802.1"/>
    </source>
</evidence>
<feature type="chain" id="PRO_5036378994" evidence="2">
    <location>
        <begin position="22"/>
        <end position="274"/>
    </location>
</feature>
<dbReference type="AlphaFoldDB" id="A0A6A0A4Y5"/>
<keyword evidence="1" id="KW-0812">Transmembrane</keyword>
<name>A0A6A0A4Y5_HAELA</name>
<dbReference type="EMBL" id="BLLF01000542">
    <property type="protein sequence ID" value="GFH12814.1"/>
    <property type="molecule type" value="Genomic_DNA"/>
</dbReference>
<dbReference type="EMBL" id="BLLF01003247">
    <property type="protein sequence ID" value="GFH26802.1"/>
    <property type="molecule type" value="Genomic_DNA"/>
</dbReference>
<evidence type="ECO:0000256" key="2">
    <source>
        <dbReference type="SAM" id="SignalP"/>
    </source>
</evidence>
<dbReference type="Proteomes" id="UP000485058">
    <property type="component" value="Unassembled WGS sequence"/>
</dbReference>
<keyword evidence="2" id="KW-0732">Signal</keyword>
<gene>
    <name evidence="3" type="ORF">HaLaN_08569</name>
    <name evidence="4" type="ORF">HaLaN_25015</name>
</gene>
<comment type="caution">
    <text evidence="4">The sequence shown here is derived from an EMBL/GenBank/DDBJ whole genome shotgun (WGS) entry which is preliminary data.</text>
</comment>
<sequence length="274" mass="29762">MSCFTLLTLLATCALLPSLQALPADEFTFAQVAAAGGRGQFRIQMWTGNKAVVNASGGVIWTPVNCTNATVGVCTMQPNADPNQPLQQDSGGLLRMRYTLFNPRGANGGIATFRNQTPTYFQGKLCIAPSSLTLNRPWRTKNKAYPRWTDNCKLNLGVNQWVGSNAPADPVANSGEFIGDFDTFDQVSTYTMFGMLWIYCRDLCAFESTEGSAATATAAAVAGNFIETKVEMGITPGMKAAAIVLSVFSPVFFISFYIADNIYYRKHGKPIRIN</sequence>
<accession>A0A6A0A4Y5</accession>